<evidence type="ECO:0000313" key="2">
    <source>
        <dbReference type="EMBL" id="RWR95818.1"/>
    </source>
</evidence>
<dbReference type="PANTHER" id="PTHR35134:SF2">
    <property type="entry name" value="NUCLEOTIDASE YQFW-RELATED"/>
    <property type="match status" value="1"/>
</dbReference>
<dbReference type="GO" id="GO:0009264">
    <property type="term" value="P:deoxyribonucleotide catabolic process"/>
    <property type="evidence" value="ECO:0007669"/>
    <property type="project" value="InterPro"/>
</dbReference>
<name>A0A3S3R5V3_9MAGN</name>
<dbReference type="SUPFAM" id="SSF56784">
    <property type="entry name" value="HAD-like"/>
    <property type="match status" value="1"/>
</dbReference>
<dbReference type="InterPro" id="IPR023214">
    <property type="entry name" value="HAD_sf"/>
</dbReference>
<organism evidence="2 3">
    <name type="scientific">Cinnamomum micranthum f. kanehirae</name>
    <dbReference type="NCBI Taxonomy" id="337451"/>
    <lineage>
        <taxon>Eukaryota</taxon>
        <taxon>Viridiplantae</taxon>
        <taxon>Streptophyta</taxon>
        <taxon>Embryophyta</taxon>
        <taxon>Tracheophyta</taxon>
        <taxon>Spermatophyta</taxon>
        <taxon>Magnoliopsida</taxon>
        <taxon>Magnoliidae</taxon>
        <taxon>Laurales</taxon>
        <taxon>Lauraceae</taxon>
        <taxon>Cinnamomum</taxon>
    </lineage>
</organism>
<evidence type="ECO:0000313" key="3">
    <source>
        <dbReference type="Proteomes" id="UP000283530"/>
    </source>
</evidence>
<dbReference type="AlphaFoldDB" id="A0A3S3R5V3"/>
<evidence type="ECO:0000256" key="1">
    <source>
        <dbReference type="PIRSR" id="PIRSR610708-1"/>
    </source>
</evidence>
<dbReference type="InterPro" id="IPR036412">
    <property type="entry name" value="HAD-like_sf"/>
</dbReference>
<sequence length="358" mass="41064">MKKRESLRFLHQVTATDYQAIYFYWGMMALNKDLFSTSFCKFSHMAPMDGVSRTQRKSMIDFSRGFRLEFGNRLSLKGCFNGCDGEFRKMDTNQTNYRKIDDRFKKANAVAPYRQLLHDSDVGLGEVKNVELMNGLVGCEHGSALGFPKRLMHEKLVVAVDVDEVLGSFLSALNEFIADRYSSNHSVSEYYVYEFCKIWKCSRNEADIRVHEFFKTAYFKAGIHPIPGAHHALKRLSSFCSLSVVTSRQNAIKDHTIEWIEKHYPGVFQEIHFGNHFALDGQSRPKSEICRSLGAQVLIDDNPRYAIECAEAGIKVLLFDYNDSYPWCKTGSGTPHPLVTKVYNWHEVERHLASFVMS</sequence>
<dbReference type="PANTHER" id="PTHR35134">
    <property type="entry name" value="NUCLEOTIDASE YQFW-RELATED"/>
    <property type="match status" value="1"/>
</dbReference>
<dbReference type="Pfam" id="PF06941">
    <property type="entry name" value="NT5C"/>
    <property type="match status" value="1"/>
</dbReference>
<dbReference type="GO" id="GO:0008253">
    <property type="term" value="F:5'-nucleotidase activity"/>
    <property type="evidence" value="ECO:0007669"/>
    <property type="project" value="InterPro"/>
</dbReference>
<feature type="active site" description="Nucleophile" evidence="1">
    <location>
        <position position="161"/>
    </location>
</feature>
<reference evidence="2 3" key="1">
    <citation type="journal article" date="2019" name="Nat. Plants">
        <title>Stout camphor tree genome fills gaps in understanding of flowering plant genome evolution.</title>
        <authorList>
            <person name="Chaw S.M."/>
            <person name="Liu Y.C."/>
            <person name="Wu Y.W."/>
            <person name="Wang H.Y."/>
            <person name="Lin C.I."/>
            <person name="Wu C.S."/>
            <person name="Ke H.M."/>
            <person name="Chang L.Y."/>
            <person name="Hsu C.Y."/>
            <person name="Yang H.T."/>
            <person name="Sudianto E."/>
            <person name="Hsu M.H."/>
            <person name="Wu K.P."/>
            <person name="Wang L.N."/>
            <person name="Leebens-Mack J.H."/>
            <person name="Tsai I.J."/>
        </authorList>
    </citation>
    <scope>NUCLEOTIDE SEQUENCE [LARGE SCALE GENOMIC DNA]</scope>
    <source>
        <strain evidence="3">cv. Chaw 1501</strain>
        <tissue evidence="2">Young leaves</tissue>
    </source>
</reference>
<dbReference type="InterPro" id="IPR052419">
    <property type="entry name" value="5_3-deoxyribonucleotidase-like"/>
</dbReference>
<dbReference type="Gene3D" id="3.40.50.1000">
    <property type="entry name" value="HAD superfamily/HAD-like"/>
    <property type="match status" value="1"/>
</dbReference>
<dbReference type="OrthoDB" id="10248475at2759"/>
<gene>
    <name evidence="2" type="ORF">CKAN_02517500</name>
</gene>
<dbReference type="EMBL" id="QPKB01000011">
    <property type="protein sequence ID" value="RWR95818.1"/>
    <property type="molecule type" value="Genomic_DNA"/>
</dbReference>
<protein>
    <submittedName>
        <fullName evidence="2">Uncharacterized protein</fullName>
    </submittedName>
</protein>
<keyword evidence="3" id="KW-1185">Reference proteome</keyword>
<proteinExistence type="predicted"/>
<feature type="active site" description="Proton donor" evidence="1">
    <location>
        <position position="163"/>
    </location>
</feature>
<comment type="caution">
    <text evidence="2">The sequence shown here is derived from an EMBL/GenBank/DDBJ whole genome shotgun (WGS) entry which is preliminary data.</text>
</comment>
<dbReference type="InterPro" id="IPR010708">
    <property type="entry name" value="5'(3')-deoxyribonucleotidase"/>
</dbReference>
<dbReference type="Proteomes" id="UP000283530">
    <property type="component" value="Unassembled WGS sequence"/>
</dbReference>
<dbReference type="STRING" id="337451.A0A3S3R5V3"/>
<accession>A0A3S3R5V3</accession>